<dbReference type="PANTHER" id="PTHR11236:SF50">
    <property type="entry name" value="AMINODEOXYCHORISMATE SYNTHASE COMPONENT 1"/>
    <property type="match status" value="1"/>
</dbReference>
<evidence type="ECO:0000313" key="3">
    <source>
        <dbReference type="Proteomes" id="UP000241209"/>
    </source>
</evidence>
<dbReference type="OrthoDB" id="9803598at2"/>
<evidence type="ECO:0000259" key="1">
    <source>
        <dbReference type="Pfam" id="PF00425"/>
    </source>
</evidence>
<dbReference type="InterPro" id="IPR043131">
    <property type="entry name" value="BCAT-like_N"/>
</dbReference>
<dbReference type="SUPFAM" id="SSF56322">
    <property type="entry name" value="ADC synthase"/>
    <property type="match status" value="1"/>
</dbReference>
<dbReference type="GO" id="GO:0009396">
    <property type="term" value="P:folic acid-containing compound biosynthetic process"/>
    <property type="evidence" value="ECO:0007669"/>
    <property type="project" value="InterPro"/>
</dbReference>
<dbReference type="NCBIfam" id="TIGR00553">
    <property type="entry name" value="pabB"/>
    <property type="match status" value="1"/>
</dbReference>
<dbReference type="STRING" id="1167632.GCA_000286335_01092"/>
<dbReference type="Gene3D" id="3.60.120.10">
    <property type="entry name" value="Anthranilate synthase"/>
    <property type="match status" value="1"/>
</dbReference>
<dbReference type="PRINTS" id="PR00095">
    <property type="entry name" value="ANTSNTHASEI"/>
</dbReference>
<dbReference type="InterPro" id="IPR036038">
    <property type="entry name" value="Aminotransferase-like"/>
</dbReference>
<dbReference type="InterPro" id="IPR005802">
    <property type="entry name" value="ADC_synth_comp_1"/>
</dbReference>
<comment type="caution">
    <text evidence="2">The sequence shown here is derived from an EMBL/GenBank/DDBJ whole genome shotgun (WGS) entry which is preliminary data.</text>
</comment>
<dbReference type="InterPro" id="IPR005801">
    <property type="entry name" value="ADC_synthase"/>
</dbReference>
<dbReference type="RefSeq" id="WP_107556686.1">
    <property type="nucleotide sequence ID" value="NZ_CAURAE010000062.1"/>
</dbReference>
<organism evidence="2 3">
    <name type="scientific">Mammaliicoccus vitulinus</name>
    <dbReference type="NCBI Taxonomy" id="71237"/>
    <lineage>
        <taxon>Bacteria</taxon>
        <taxon>Bacillati</taxon>
        <taxon>Bacillota</taxon>
        <taxon>Bacilli</taxon>
        <taxon>Bacillales</taxon>
        <taxon>Staphylococcaceae</taxon>
        <taxon>Mammaliicoccus</taxon>
    </lineage>
</organism>
<dbReference type="InterPro" id="IPR043132">
    <property type="entry name" value="BCAT-like_C"/>
</dbReference>
<dbReference type="GO" id="GO:0046820">
    <property type="term" value="F:4-amino-4-deoxychorismate synthase activity"/>
    <property type="evidence" value="ECO:0007669"/>
    <property type="project" value="TreeGrafter"/>
</dbReference>
<dbReference type="Gene3D" id="3.20.10.10">
    <property type="entry name" value="D-amino Acid Aminotransferase, subunit A, domain 2"/>
    <property type="match status" value="1"/>
</dbReference>
<proteinExistence type="predicted"/>
<protein>
    <submittedName>
        <fullName evidence="2">Aminodeoxychorismate synthase component I</fullName>
    </submittedName>
</protein>
<name>A0A2T4PVX9_9STAP</name>
<dbReference type="Pfam" id="PF01063">
    <property type="entry name" value="Aminotran_4"/>
    <property type="match status" value="1"/>
</dbReference>
<dbReference type="EMBL" id="PZFK01000004">
    <property type="protein sequence ID" value="PTI30608.1"/>
    <property type="molecule type" value="Genomic_DNA"/>
</dbReference>
<dbReference type="Pfam" id="PF00425">
    <property type="entry name" value="Chorismate_bind"/>
    <property type="match status" value="1"/>
</dbReference>
<dbReference type="Gene3D" id="3.30.470.10">
    <property type="match status" value="1"/>
</dbReference>
<dbReference type="InterPro" id="IPR019999">
    <property type="entry name" value="Anth_synth_I-like"/>
</dbReference>
<accession>A0A2T4PVX9</accession>
<dbReference type="PANTHER" id="PTHR11236">
    <property type="entry name" value="AMINOBENZOATE/ANTHRANILATE SYNTHASE"/>
    <property type="match status" value="1"/>
</dbReference>
<sequence>MKTHIKFKYINDQQNEEKLDLKFQNSIASMTAHSIDEVQTLVDKATYYHQQGYYVVMTLPYESAPAFDETLEVHKADGHYGSMQVYDQPVAQFDYDVKNDDTDENMDWQTTNSDAELAHHIHTIQDEIRLGNTYQVNYTTRLTAQSIQDGYAYFQSLTAESHGDYEAYIEHDDETIISISPELFFQFGRHQHLEHTLLTKPMKGTIARGGSLTEDEENFTTLKHSKKDRAENVMIVDLLRNDLSKISKVGTVETIDLFKIEKYKTVYQMTSTVRSQLKDRLSLFNVLQALFPCGSITGAPKESTMRIIKNLEKTARGIYCGAIGLLLPDGRMIFNVPIRTIHNNEKRAIYGVGSGITIDSNAEAEIEEFNMKTKILEKRKVNLIETMRIQDGRVQRRREHTERILKSAEALQIPIELKKWENILDETEKSHIDRLYKLRIELTHEGEFNVDTIALVDSTKPLTAKLKQAQPVSSIYIKNKTTERHHFKHEHETDVVLYYNDKNEITEFDIGNVVIKDGESFITPPYNEQILNGCMRQQLLASGIIKEQAIDKETLLNNIKNHKYEVFMINSLREWTKIDLKF</sequence>
<evidence type="ECO:0000313" key="2">
    <source>
        <dbReference type="EMBL" id="PTI30608.1"/>
    </source>
</evidence>
<dbReference type="InterPro" id="IPR015890">
    <property type="entry name" value="Chorismate_C"/>
</dbReference>
<dbReference type="SUPFAM" id="SSF56752">
    <property type="entry name" value="D-aminoacid aminotransferase-like PLP-dependent enzymes"/>
    <property type="match status" value="1"/>
</dbReference>
<feature type="domain" description="Chorismate-utilising enzyme C-terminal" evidence="1">
    <location>
        <begin position="118"/>
        <end position="372"/>
    </location>
</feature>
<dbReference type="AlphaFoldDB" id="A0A2T4PVX9"/>
<gene>
    <name evidence="2" type="primary">pabB</name>
    <name evidence="2" type="ORF">BU072_02640</name>
</gene>
<dbReference type="Proteomes" id="UP000241209">
    <property type="component" value="Unassembled WGS sequence"/>
</dbReference>
<dbReference type="GO" id="GO:0000162">
    <property type="term" value="P:L-tryptophan biosynthetic process"/>
    <property type="evidence" value="ECO:0007669"/>
    <property type="project" value="TreeGrafter"/>
</dbReference>
<dbReference type="InterPro" id="IPR001544">
    <property type="entry name" value="Aminotrans_IV"/>
</dbReference>
<reference evidence="2 3" key="1">
    <citation type="journal article" date="2016" name="Front. Microbiol.">
        <title>Comprehensive Phylogenetic Analysis of Bovine Non-aureus Staphylococci Species Based on Whole-Genome Sequencing.</title>
        <authorList>
            <person name="Naushad S."/>
            <person name="Barkema H.W."/>
            <person name="Luby C."/>
            <person name="Condas L.A."/>
            <person name="Nobrega D.B."/>
            <person name="Carson D.A."/>
            <person name="De Buck J."/>
        </authorList>
    </citation>
    <scope>NUCLEOTIDE SEQUENCE [LARGE SCALE GENOMIC DNA]</scope>
    <source>
        <strain evidence="2 3">SNUC 2204</strain>
    </source>
</reference>